<dbReference type="SUPFAM" id="SSF51306">
    <property type="entry name" value="LexA/Signal peptidase"/>
    <property type="match status" value="1"/>
</dbReference>
<dbReference type="GO" id="GO:0003677">
    <property type="term" value="F:DNA binding"/>
    <property type="evidence" value="ECO:0007669"/>
    <property type="project" value="UniProtKB-KW"/>
</dbReference>
<evidence type="ECO:0000313" key="3">
    <source>
        <dbReference type="EMBL" id="MBO1264922.1"/>
    </source>
</evidence>
<dbReference type="InterPro" id="IPR001387">
    <property type="entry name" value="Cro/C1-type_HTH"/>
</dbReference>
<dbReference type="Pfam" id="PF01381">
    <property type="entry name" value="HTH_3"/>
    <property type="match status" value="1"/>
</dbReference>
<dbReference type="PANTHER" id="PTHR46558:SF3">
    <property type="entry name" value="TRANSCRIPTIONAL REGULATOR"/>
    <property type="match status" value="1"/>
</dbReference>
<evidence type="ECO:0000256" key="1">
    <source>
        <dbReference type="ARBA" id="ARBA00023125"/>
    </source>
</evidence>
<accession>A0A939HBJ3</accession>
<dbReference type="AlphaFoldDB" id="A0A939HBJ3"/>
<dbReference type="Proteomes" id="UP000664218">
    <property type="component" value="Unassembled WGS sequence"/>
</dbReference>
<organism evidence="3 4">
    <name type="scientific">Proteiniclasticum aestuarii</name>
    <dbReference type="NCBI Taxonomy" id="2817862"/>
    <lineage>
        <taxon>Bacteria</taxon>
        <taxon>Bacillati</taxon>
        <taxon>Bacillota</taxon>
        <taxon>Clostridia</taxon>
        <taxon>Eubacteriales</taxon>
        <taxon>Clostridiaceae</taxon>
        <taxon>Proteiniclasticum</taxon>
    </lineage>
</organism>
<dbReference type="CDD" id="cd00093">
    <property type="entry name" value="HTH_XRE"/>
    <property type="match status" value="1"/>
</dbReference>
<evidence type="ECO:0000313" key="4">
    <source>
        <dbReference type="Proteomes" id="UP000664218"/>
    </source>
</evidence>
<comment type="caution">
    <text evidence="3">The sequence shown here is derived from an EMBL/GenBank/DDBJ whole genome shotgun (WGS) entry which is preliminary data.</text>
</comment>
<evidence type="ECO:0000259" key="2">
    <source>
        <dbReference type="PROSITE" id="PS50943"/>
    </source>
</evidence>
<protein>
    <submittedName>
        <fullName evidence="3">Helix-turn-helix transcriptional regulator</fullName>
    </submittedName>
</protein>
<dbReference type="RefSeq" id="WP_207599446.1">
    <property type="nucleotide sequence ID" value="NZ_JAFNJU010000005.1"/>
</dbReference>
<dbReference type="SUPFAM" id="SSF47413">
    <property type="entry name" value="lambda repressor-like DNA-binding domains"/>
    <property type="match status" value="1"/>
</dbReference>
<feature type="domain" description="HTH cro/C1-type" evidence="2">
    <location>
        <begin position="8"/>
        <end position="62"/>
    </location>
</feature>
<dbReference type="SMART" id="SM00530">
    <property type="entry name" value="HTH_XRE"/>
    <property type="match status" value="1"/>
</dbReference>
<sequence length="229" mass="26146">MARVGEELKKSRLEANMSMKQVAKKLGVSESFVNEVELGRRIVNEDLIKRFSKVFNKKVGTMGLGSLEESAQSESFERTKETIKKEVYVAPKTPVNELWNQAFGENIKNVPIFGYDMKNPLGHQSHVVEKKKIDGYPMDKVVMLKVENDDLKGYRIQKGDLVSGVEAKEIQGTQMMLLSYKGKNLLRKIRNLNNGNVELLTFNETQRSEIVPLKEVTILLKLYKVEIRL</sequence>
<dbReference type="InterPro" id="IPR036286">
    <property type="entry name" value="LexA/Signal_pep-like_sf"/>
</dbReference>
<dbReference type="PANTHER" id="PTHR46558">
    <property type="entry name" value="TRACRIPTIONAL REGULATORY PROTEIN-RELATED-RELATED"/>
    <property type="match status" value="1"/>
</dbReference>
<dbReference type="PROSITE" id="PS50943">
    <property type="entry name" value="HTH_CROC1"/>
    <property type="match status" value="1"/>
</dbReference>
<proteinExistence type="predicted"/>
<gene>
    <name evidence="3" type="ORF">J3A84_07765</name>
</gene>
<dbReference type="InterPro" id="IPR010982">
    <property type="entry name" value="Lambda_DNA-bd_dom_sf"/>
</dbReference>
<reference evidence="3" key="1">
    <citation type="submission" date="2021-03" db="EMBL/GenBank/DDBJ databases">
        <title>Proteiniclasticum marinus sp. nov., isolated from tidal flat sediment.</title>
        <authorList>
            <person name="Namirimu T."/>
            <person name="Yang J.-A."/>
            <person name="Yang S.-H."/>
            <person name="Kim Y.-J."/>
            <person name="Kwon K.K."/>
        </authorList>
    </citation>
    <scope>NUCLEOTIDE SEQUENCE</scope>
    <source>
        <strain evidence="3">SCR006</strain>
    </source>
</reference>
<name>A0A939HBJ3_9CLOT</name>
<dbReference type="EMBL" id="JAFNJU010000005">
    <property type="protein sequence ID" value="MBO1264922.1"/>
    <property type="molecule type" value="Genomic_DNA"/>
</dbReference>
<keyword evidence="1" id="KW-0238">DNA-binding</keyword>
<keyword evidence="4" id="KW-1185">Reference proteome</keyword>
<dbReference type="Gene3D" id="1.10.260.40">
    <property type="entry name" value="lambda repressor-like DNA-binding domains"/>
    <property type="match status" value="1"/>
</dbReference>